<feature type="transmembrane region" description="Helical" evidence="6">
    <location>
        <begin position="323"/>
        <end position="344"/>
    </location>
</feature>
<evidence type="ECO:0000313" key="8">
    <source>
        <dbReference type="Proteomes" id="UP001210809"/>
    </source>
</evidence>
<comment type="caution">
    <text evidence="7">The sequence shown here is derived from an EMBL/GenBank/DDBJ whole genome shotgun (WGS) entry which is preliminary data.</text>
</comment>
<feature type="transmembrane region" description="Helical" evidence="6">
    <location>
        <begin position="260"/>
        <end position="281"/>
    </location>
</feature>
<protein>
    <submittedName>
        <fullName evidence="7">Polysaccharide biosynthesis C-terminal domain-containing protein</fullName>
    </submittedName>
</protein>
<feature type="transmembrane region" description="Helical" evidence="6">
    <location>
        <begin position="203"/>
        <end position="228"/>
    </location>
</feature>
<dbReference type="GO" id="GO:0005886">
    <property type="term" value="C:plasma membrane"/>
    <property type="evidence" value="ECO:0007669"/>
    <property type="project" value="UniProtKB-SubCell"/>
</dbReference>
<feature type="transmembrane region" description="Helical" evidence="6">
    <location>
        <begin position="404"/>
        <end position="427"/>
    </location>
</feature>
<feature type="transmembrane region" description="Helical" evidence="6">
    <location>
        <begin position="499"/>
        <end position="519"/>
    </location>
</feature>
<dbReference type="Pfam" id="PF01943">
    <property type="entry name" value="Polysacc_synt"/>
    <property type="match status" value="1"/>
</dbReference>
<evidence type="ECO:0000256" key="3">
    <source>
        <dbReference type="ARBA" id="ARBA00022692"/>
    </source>
</evidence>
<evidence type="ECO:0000256" key="2">
    <source>
        <dbReference type="ARBA" id="ARBA00022475"/>
    </source>
</evidence>
<keyword evidence="3 6" id="KW-0812">Transmembrane</keyword>
<dbReference type="PANTHER" id="PTHR30250:SF21">
    <property type="entry name" value="LIPID II FLIPPASE MURJ"/>
    <property type="match status" value="1"/>
</dbReference>
<feature type="transmembrane region" description="Helical" evidence="6">
    <location>
        <begin position="86"/>
        <end position="106"/>
    </location>
</feature>
<dbReference type="PIRSF" id="PIRSF038958">
    <property type="entry name" value="PG_synth_SpoVB"/>
    <property type="match status" value="1"/>
</dbReference>
<organism evidence="7 8">
    <name type="scientific">[Eubacterium] siraeum</name>
    <dbReference type="NCBI Taxonomy" id="39492"/>
    <lineage>
        <taxon>Bacteria</taxon>
        <taxon>Bacillati</taxon>
        <taxon>Bacillota</taxon>
        <taxon>Clostridia</taxon>
        <taxon>Eubacteriales</taxon>
        <taxon>Oscillospiraceae</taxon>
        <taxon>Oscillospiraceae incertae sedis</taxon>
    </lineage>
</organism>
<sequence>MKNTYVKNTIILFVSMVISKIVGAVFKIPLTNILGGIGMGYYSTAYSLYTPVFAMTAAAVPTVIIKAVADNIALRRFANAQKVLRTAVVIFGATGLIGTAAILALARPFSDTVAQSPQSVWGIIAIAPSVFLCCISSVYKGYYEGCCNMMPSAVSQVAESVCRAVTGLSVSHLIIEYGMKCYAGGESVFGVIAGSESEAVDIIMPYAAAGAVLAVTVSELCALVCLLVRKKVCKRIIDTSAGDTSTDRVAVIAKRLIKSCIPVSAAAIVVNLSSFIDLITIPRCLNFALSSDPGYFTACFSDIIKAQGGAVRLANFMYGSYTGLSWTMFMLIPSFTAMFGRSALPQIAGAWTLGNRKEFERKVTVVLRSNFVIGFPLYLGLSAMSRQILEFLFSGRQQEVTVSAASLFILGLGGVFLTLSSTFISIFQVIGRSDLPVKLMLPGCAVKLIFNVFTISVPAININGAAVSTVIMYAAVALGGYFALENVTGIDFHIIRRMAVPLSAGIVCAVVSRIVYGFVGESVNAVAALFLPIASGGAVYIILLIIFNEINLKSLLNRQKRKKF</sequence>
<keyword evidence="5 6" id="KW-0472">Membrane</keyword>
<feature type="transmembrane region" description="Helical" evidence="6">
    <location>
        <begin position="46"/>
        <end position="65"/>
    </location>
</feature>
<feature type="transmembrane region" description="Helical" evidence="6">
    <location>
        <begin position="118"/>
        <end position="139"/>
    </location>
</feature>
<feature type="transmembrane region" description="Helical" evidence="6">
    <location>
        <begin position="525"/>
        <end position="547"/>
    </location>
</feature>
<dbReference type="InterPro" id="IPR050833">
    <property type="entry name" value="Poly_Biosynth_Transport"/>
</dbReference>
<dbReference type="InterPro" id="IPR024923">
    <property type="entry name" value="PG_synth_SpoVB"/>
</dbReference>
<feature type="transmembrane region" description="Helical" evidence="6">
    <location>
        <begin position="439"/>
        <end position="460"/>
    </location>
</feature>
<feature type="transmembrane region" description="Helical" evidence="6">
    <location>
        <begin position="160"/>
        <end position="179"/>
    </location>
</feature>
<evidence type="ECO:0000256" key="5">
    <source>
        <dbReference type="ARBA" id="ARBA00023136"/>
    </source>
</evidence>
<feature type="transmembrane region" description="Helical" evidence="6">
    <location>
        <begin position="365"/>
        <end position="384"/>
    </location>
</feature>
<evidence type="ECO:0000256" key="1">
    <source>
        <dbReference type="ARBA" id="ARBA00004651"/>
    </source>
</evidence>
<dbReference type="PANTHER" id="PTHR30250">
    <property type="entry name" value="PST FAMILY PREDICTED COLANIC ACID TRANSPORTER"/>
    <property type="match status" value="1"/>
</dbReference>
<evidence type="ECO:0000313" key="7">
    <source>
        <dbReference type="EMBL" id="MDB8004191.1"/>
    </source>
</evidence>
<name>A0AAW6CYY2_9FIRM</name>
<proteinExistence type="predicted"/>
<dbReference type="AlphaFoldDB" id="A0AAW6CYY2"/>
<evidence type="ECO:0000256" key="4">
    <source>
        <dbReference type="ARBA" id="ARBA00022989"/>
    </source>
</evidence>
<dbReference type="EMBL" id="JAQLXW010000011">
    <property type="protein sequence ID" value="MDB8004191.1"/>
    <property type="molecule type" value="Genomic_DNA"/>
</dbReference>
<comment type="subcellular location">
    <subcellularLocation>
        <location evidence="1">Cell membrane</location>
        <topology evidence="1">Multi-pass membrane protein</topology>
    </subcellularLocation>
</comment>
<accession>A0AAW6CYY2</accession>
<gene>
    <name evidence="7" type="ORF">PNE09_08950</name>
</gene>
<keyword evidence="4 6" id="KW-1133">Transmembrane helix</keyword>
<evidence type="ECO:0000256" key="6">
    <source>
        <dbReference type="SAM" id="Phobius"/>
    </source>
</evidence>
<keyword evidence="2" id="KW-1003">Cell membrane</keyword>
<reference evidence="7" key="1">
    <citation type="submission" date="2023-01" db="EMBL/GenBank/DDBJ databases">
        <title>Human gut microbiome strain richness.</title>
        <authorList>
            <person name="Chen-Liaw A."/>
        </authorList>
    </citation>
    <scope>NUCLEOTIDE SEQUENCE</scope>
    <source>
        <strain evidence="7">1001283st1_G1_1001283B150217_161031</strain>
    </source>
</reference>
<feature type="transmembrane region" description="Helical" evidence="6">
    <location>
        <begin position="9"/>
        <end position="26"/>
    </location>
</feature>
<feature type="transmembrane region" description="Helical" evidence="6">
    <location>
        <begin position="466"/>
        <end position="487"/>
    </location>
</feature>
<dbReference type="InterPro" id="IPR002797">
    <property type="entry name" value="Polysacc_synth"/>
</dbReference>
<dbReference type="Proteomes" id="UP001210809">
    <property type="component" value="Unassembled WGS sequence"/>
</dbReference>